<protein>
    <submittedName>
        <fullName evidence="2">Uncharacterized protein</fullName>
    </submittedName>
</protein>
<dbReference type="EMBL" id="JAAGRQ010000008">
    <property type="protein sequence ID" value="NDY55711.1"/>
    <property type="molecule type" value="Genomic_DNA"/>
</dbReference>
<proteinExistence type="predicted"/>
<gene>
    <name evidence="2" type="ORF">G3N56_03005</name>
</gene>
<name>A0A7K3NHN6_9BACT</name>
<evidence type="ECO:0000313" key="2">
    <source>
        <dbReference type="EMBL" id="NDY55711.1"/>
    </source>
</evidence>
<reference evidence="2 3" key="1">
    <citation type="submission" date="2020-02" db="EMBL/GenBank/DDBJ databases">
        <title>Comparative genomics of sulfur disproportionating microorganisms.</title>
        <authorList>
            <person name="Ward L.M."/>
            <person name="Bertran E."/>
            <person name="Johnston D.T."/>
        </authorList>
    </citation>
    <scope>NUCLEOTIDE SEQUENCE [LARGE SCALE GENOMIC DNA]</scope>
    <source>
        <strain evidence="2 3">DSM 3696</strain>
    </source>
</reference>
<sequence length="108" mass="11070">MFTTRQLAAIAVLAVCLIALLAGKPEGDASISPPRPDAAIRPGMTQGAGIAAGSAPAEAVFAARYAAAFEKGIYPGLPVTMCEAKLLECRGLDYAACREACRQACGLE</sequence>
<dbReference type="RefSeq" id="WP_163300762.1">
    <property type="nucleotide sequence ID" value="NZ_JAAGRQ010000008.1"/>
</dbReference>
<dbReference type="Proteomes" id="UP000469724">
    <property type="component" value="Unassembled WGS sequence"/>
</dbReference>
<feature type="signal peptide" evidence="1">
    <location>
        <begin position="1"/>
        <end position="21"/>
    </location>
</feature>
<evidence type="ECO:0000256" key="1">
    <source>
        <dbReference type="SAM" id="SignalP"/>
    </source>
</evidence>
<feature type="chain" id="PRO_5029519100" evidence="1">
    <location>
        <begin position="22"/>
        <end position="108"/>
    </location>
</feature>
<evidence type="ECO:0000313" key="3">
    <source>
        <dbReference type="Proteomes" id="UP000469724"/>
    </source>
</evidence>
<organism evidence="2 3">
    <name type="scientific">Desulfolutivibrio sulfodismutans</name>
    <dbReference type="NCBI Taxonomy" id="63561"/>
    <lineage>
        <taxon>Bacteria</taxon>
        <taxon>Pseudomonadati</taxon>
        <taxon>Thermodesulfobacteriota</taxon>
        <taxon>Desulfovibrionia</taxon>
        <taxon>Desulfovibrionales</taxon>
        <taxon>Desulfovibrionaceae</taxon>
        <taxon>Desulfolutivibrio</taxon>
    </lineage>
</organism>
<comment type="caution">
    <text evidence="2">The sequence shown here is derived from an EMBL/GenBank/DDBJ whole genome shotgun (WGS) entry which is preliminary data.</text>
</comment>
<keyword evidence="3" id="KW-1185">Reference proteome</keyword>
<keyword evidence="1" id="KW-0732">Signal</keyword>
<dbReference type="AlphaFoldDB" id="A0A7K3NHN6"/>
<accession>A0A7K3NHN6</accession>